<proteinExistence type="predicted"/>
<name>A0ABQ6ACL9_9PROT</name>
<organism evidence="1 2">
    <name type="scientific">Acidocella aquatica</name>
    <dbReference type="NCBI Taxonomy" id="1922313"/>
    <lineage>
        <taxon>Bacteria</taxon>
        <taxon>Pseudomonadati</taxon>
        <taxon>Pseudomonadota</taxon>
        <taxon>Alphaproteobacteria</taxon>
        <taxon>Acetobacterales</taxon>
        <taxon>Acidocellaceae</taxon>
        <taxon>Acidocella</taxon>
    </lineage>
</organism>
<sequence length="76" mass="8745">MTANSVSAESYCLAPWRKIENRVISTGFKSKSNAGIIPKHGPIVYKFIVLRWLALPSEEEPRHRLWHCRTPLILET</sequence>
<comment type="caution">
    <text evidence="1">The sequence shown here is derived from an EMBL/GenBank/DDBJ whole genome shotgun (WGS) entry which is preliminary data.</text>
</comment>
<keyword evidence="2" id="KW-1185">Reference proteome</keyword>
<accession>A0ABQ6ACL9</accession>
<reference evidence="2" key="1">
    <citation type="journal article" date="2019" name="Int. J. Syst. Evol. Microbiol.">
        <title>The Global Catalogue of Microorganisms (GCM) 10K type strain sequencing project: providing services to taxonomists for standard genome sequencing and annotation.</title>
        <authorList>
            <consortium name="The Broad Institute Genomics Platform"/>
            <consortium name="The Broad Institute Genome Sequencing Center for Infectious Disease"/>
            <person name="Wu L."/>
            <person name="Ma J."/>
        </authorList>
    </citation>
    <scope>NUCLEOTIDE SEQUENCE [LARGE SCALE GENOMIC DNA]</scope>
    <source>
        <strain evidence="2">NBRC 112502</strain>
    </source>
</reference>
<protein>
    <submittedName>
        <fullName evidence="1">Uncharacterized protein</fullName>
    </submittedName>
</protein>
<dbReference type="EMBL" id="BSOS01000068">
    <property type="protein sequence ID" value="GLR67844.1"/>
    <property type="molecule type" value="Genomic_DNA"/>
</dbReference>
<evidence type="ECO:0000313" key="2">
    <source>
        <dbReference type="Proteomes" id="UP001156641"/>
    </source>
</evidence>
<dbReference type="Proteomes" id="UP001156641">
    <property type="component" value="Unassembled WGS sequence"/>
</dbReference>
<evidence type="ECO:0000313" key="1">
    <source>
        <dbReference type="EMBL" id="GLR67844.1"/>
    </source>
</evidence>
<gene>
    <name evidence="1" type="ORF">GCM10010909_25250</name>
</gene>